<proteinExistence type="predicted"/>
<feature type="compositionally biased region" description="Basic residues" evidence="1">
    <location>
        <begin position="295"/>
        <end position="305"/>
    </location>
</feature>
<dbReference type="AlphaFoldDB" id="A0A1Y2HIJ2"/>
<keyword evidence="2" id="KW-0812">Transmembrane</keyword>
<feature type="transmembrane region" description="Helical" evidence="2">
    <location>
        <begin position="63"/>
        <end position="81"/>
    </location>
</feature>
<name>A0A1Y2HIJ2_9FUNG</name>
<evidence type="ECO:0000313" key="4">
    <source>
        <dbReference type="Proteomes" id="UP000193411"/>
    </source>
</evidence>
<keyword evidence="4" id="KW-1185">Reference proteome</keyword>
<sequence length="372" mass="42639">MKRRWRAVQMGPRHRSGRALRSKVAWRGIRRLYILCFLSVLCFFSQPSRSRFASRTCWPIVCIGQPFFFLSSYLLAVLYTLHSSLPCRRCFLALHDHSHSCHYRSFHTIRTKLAVDSTCLTFSRSLSKVSPEARTYKTESNPHRLRVDGNASILELPHVHARIFPHNYQYSVQQQHVLFVPRPTARPRHVETRDEHEGQPGQNTVADRLQELYKLIDGIGIAMVTSRRPRDGRLVSRALCVGKRVSGVDLAFIIPTTSKMVDDIKHDPHCNAAFYRDRTGEWLVSPVLRLSVRSPTRKAPARSRLPKTLPPSSNSSSTRGRPTLLPGSRKTRTQSRHPTSRCCSCVPSLRPMRPRLLHSRRPASCLTWACRH</sequence>
<dbReference type="STRING" id="765915.A0A1Y2HIJ2"/>
<evidence type="ECO:0000256" key="2">
    <source>
        <dbReference type="SAM" id="Phobius"/>
    </source>
</evidence>
<feature type="region of interest" description="Disordered" evidence="1">
    <location>
        <begin position="293"/>
        <end position="340"/>
    </location>
</feature>
<comment type="caution">
    <text evidence="3">The sequence shown here is derived from an EMBL/GenBank/DDBJ whole genome shotgun (WGS) entry which is preliminary data.</text>
</comment>
<dbReference type="Proteomes" id="UP000193411">
    <property type="component" value="Unassembled WGS sequence"/>
</dbReference>
<protein>
    <submittedName>
        <fullName evidence="3">Uncharacterized protein</fullName>
    </submittedName>
</protein>
<reference evidence="3 4" key="1">
    <citation type="submission" date="2016-07" db="EMBL/GenBank/DDBJ databases">
        <title>Pervasive Adenine N6-methylation of Active Genes in Fungi.</title>
        <authorList>
            <consortium name="DOE Joint Genome Institute"/>
            <person name="Mondo S.J."/>
            <person name="Dannebaum R.O."/>
            <person name="Kuo R.C."/>
            <person name="Labutti K."/>
            <person name="Haridas S."/>
            <person name="Kuo A."/>
            <person name="Salamov A."/>
            <person name="Ahrendt S.R."/>
            <person name="Lipzen A."/>
            <person name="Sullivan W."/>
            <person name="Andreopoulos W.B."/>
            <person name="Clum A."/>
            <person name="Lindquist E."/>
            <person name="Daum C."/>
            <person name="Ramamoorthy G.K."/>
            <person name="Gryganskyi A."/>
            <person name="Culley D."/>
            <person name="Magnuson J.K."/>
            <person name="James T.Y."/>
            <person name="O'Malley M.A."/>
            <person name="Stajich J.E."/>
            <person name="Spatafora J.W."/>
            <person name="Visel A."/>
            <person name="Grigoriev I.V."/>
        </authorList>
    </citation>
    <scope>NUCLEOTIDE SEQUENCE [LARGE SCALE GENOMIC DNA]</scope>
    <source>
        <strain evidence="3 4">PL171</strain>
    </source>
</reference>
<keyword evidence="2" id="KW-0472">Membrane</keyword>
<organism evidence="3 4">
    <name type="scientific">Catenaria anguillulae PL171</name>
    <dbReference type="NCBI Taxonomy" id="765915"/>
    <lineage>
        <taxon>Eukaryota</taxon>
        <taxon>Fungi</taxon>
        <taxon>Fungi incertae sedis</taxon>
        <taxon>Blastocladiomycota</taxon>
        <taxon>Blastocladiomycetes</taxon>
        <taxon>Blastocladiales</taxon>
        <taxon>Catenariaceae</taxon>
        <taxon>Catenaria</taxon>
    </lineage>
</organism>
<keyword evidence="2" id="KW-1133">Transmembrane helix</keyword>
<feature type="compositionally biased region" description="Basic residues" evidence="1">
    <location>
        <begin position="329"/>
        <end position="339"/>
    </location>
</feature>
<dbReference type="EMBL" id="MCFL01000028">
    <property type="protein sequence ID" value="ORZ34437.1"/>
    <property type="molecule type" value="Genomic_DNA"/>
</dbReference>
<dbReference type="OrthoDB" id="434253at2759"/>
<evidence type="ECO:0000256" key="1">
    <source>
        <dbReference type="SAM" id="MobiDB-lite"/>
    </source>
</evidence>
<gene>
    <name evidence="3" type="ORF">BCR44DRAFT_1153357</name>
</gene>
<dbReference type="Gene3D" id="2.30.110.10">
    <property type="entry name" value="Electron Transport, Fmn-binding Protein, Chain A"/>
    <property type="match status" value="1"/>
</dbReference>
<accession>A0A1Y2HIJ2</accession>
<evidence type="ECO:0000313" key="3">
    <source>
        <dbReference type="EMBL" id="ORZ34437.1"/>
    </source>
</evidence>
<dbReference type="SUPFAM" id="SSF50475">
    <property type="entry name" value="FMN-binding split barrel"/>
    <property type="match status" value="1"/>
</dbReference>
<dbReference type="InterPro" id="IPR012349">
    <property type="entry name" value="Split_barrel_FMN-bd"/>
</dbReference>
<feature type="compositionally biased region" description="Polar residues" evidence="1">
    <location>
        <begin position="310"/>
        <end position="320"/>
    </location>
</feature>